<dbReference type="PANTHER" id="PTHR48100:SF59">
    <property type="entry name" value="ADENOSYLCOBALAMIN_ALPHA-RIBAZOLE PHOSPHATASE"/>
    <property type="match status" value="1"/>
</dbReference>
<gene>
    <name evidence="1" type="ORF">SAMN05444004_1128</name>
</gene>
<dbReference type="PANTHER" id="PTHR48100">
    <property type="entry name" value="BROAD-SPECIFICITY PHOSPHATASE YOR283W-RELATED"/>
    <property type="match status" value="1"/>
</dbReference>
<dbReference type="Gene3D" id="3.40.50.1240">
    <property type="entry name" value="Phosphoglycerate mutase-like"/>
    <property type="match status" value="1"/>
</dbReference>
<dbReference type="InterPro" id="IPR029033">
    <property type="entry name" value="His_PPase_superfam"/>
</dbReference>
<dbReference type="GO" id="GO:0016791">
    <property type="term" value="F:phosphatase activity"/>
    <property type="evidence" value="ECO:0007669"/>
    <property type="project" value="TreeGrafter"/>
</dbReference>
<dbReference type="GO" id="GO:0005737">
    <property type="term" value="C:cytoplasm"/>
    <property type="evidence" value="ECO:0007669"/>
    <property type="project" value="TreeGrafter"/>
</dbReference>
<dbReference type="CDD" id="cd07067">
    <property type="entry name" value="HP_PGM_like"/>
    <property type="match status" value="1"/>
</dbReference>
<reference evidence="2" key="1">
    <citation type="submission" date="2016-10" db="EMBL/GenBank/DDBJ databases">
        <authorList>
            <person name="Varghese N."/>
            <person name="Submissions S."/>
        </authorList>
    </citation>
    <scope>NUCLEOTIDE SEQUENCE [LARGE SCALE GENOMIC DNA]</scope>
    <source>
        <strain evidence="2">DSM 100420</strain>
    </source>
</reference>
<dbReference type="InterPro" id="IPR013078">
    <property type="entry name" value="His_Pase_superF_clade-1"/>
</dbReference>
<evidence type="ECO:0000313" key="2">
    <source>
        <dbReference type="Proteomes" id="UP000198914"/>
    </source>
</evidence>
<organism evidence="1 2">
    <name type="scientific">Jannaschia faecimaris</name>
    <dbReference type="NCBI Taxonomy" id="1244108"/>
    <lineage>
        <taxon>Bacteria</taxon>
        <taxon>Pseudomonadati</taxon>
        <taxon>Pseudomonadota</taxon>
        <taxon>Alphaproteobacteria</taxon>
        <taxon>Rhodobacterales</taxon>
        <taxon>Roseobacteraceae</taxon>
        <taxon>Jannaschia</taxon>
    </lineage>
</organism>
<dbReference type="EMBL" id="FNPX01000012">
    <property type="protein sequence ID" value="SDZ37264.1"/>
    <property type="molecule type" value="Genomic_DNA"/>
</dbReference>
<dbReference type="STRING" id="1244108.SAMN05444004_1128"/>
<evidence type="ECO:0000313" key="1">
    <source>
        <dbReference type="EMBL" id="SDZ37264.1"/>
    </source>
</evidence>
<dbReference type="Pfam" id="PF00300">
    <property type="entry name" value="His_Phos_1"/>
    <property type="match status" value="1"/>
</dbReference>
<name>A0A1H3SH64_9RHOB</name>
<proteinExistence type="predicted"/>
<protein>
    <submittedName>
        <fullName evidence="1">Probable phosphoglycerate mutase</fullName>
    </submittedName>
</protein>
<dbReference type="SUPFAM" id="SSF53254">
    <property type="entry name" value="Phosphoglycerate mutase-like"/>
    <property type="match status" value="1"/>
</dbReference>
<keyword evidence="2" id="KW-1185">Reference proteome</keyword>
<dbReference type="AlphaFoldDB" id="A0A1H3SH64"/>
<dbReference type="OrthoDB" id="9781415at2"/>
<dbReference type="RefSeq" id="WP_092646557.1">
    <property type="nucleotide sequence ID" value="NZ_FNPX01000012.1"/>
</dbReference>
<dbReference type="Proteomes" id="UP000198914">
    <property type="component" value="Unassembled WGS sequence"/>
</dbReference>
<dbReference type="SMART" id="SM00855">
    <property type="entry name" value="PGAM"/>
    <property type="match status" value="1"/>
</dbReference>
<dbReference type="PROSITE" id="PS00175">
    <property type="entry name" value="PG_MUTASE"/>
    <property type="match status" value="1"/>
</dbReference>
<dbReference type="InterPro" id="IPR001345">
    <property type="entry name" value="PG/BPGM_mutase_AS"/>
</dbReference>
<sequence length="176" mass="19081">MPPLYILRHGETVWNRSGRLQGTLNSPLTALGQVQAARQGAILRRIVSLRCNVQISPQGRARQTAALAGLTGRMKEGLREIGLGDWEGRLISELEPPPGVLWKFTAPGGEDAASAEARVAHFLAELTGPTIVVTHGVTSILLRARTLGTPRSGWDAMDDPQGVVHWIENGRETLLR</sequence>
<accession>A0A1H3SH64</accession>
<dbReference type="InterPro" id="IPR050275">
    <property type="entry name" value="PGM_Phosphatase"/>
</dbReference>